<dbReference type="InterPro" id="IPR022272">
    <property type="entry name" value="Lipocalin_CS"/>
</dbReference>
<proteinExistence type="inferred from homology"/>
<evidence type="ECO:0000256" key="8">
    <source>
        <dbReference type="SAM" id="SignalP"/>
    </source>
</evidence>
<dbReference type="SUPFAM" id="SSF50814">
    <property type="entry name" value="Lipocalins"/>
    <property type="match status" value="1"/>
</dbReference>
<keyword evidence="4 8" id="KW-0732">Signal</keyword>
<dbReference type="GO" id="GO:0005615">
    <property type="term" value="C:extracellular space"/>
    <property type="evidence" value="ECO:0007669"/>
    <property type="project" value="TreeGrafter"/>
</dbReference>
<dbReference type="InterPro" id="IPR002971">
    <property type="entry name" value="Maj_urinary"/>
</dbReference>
<dbReference type="PROSITE" id="PS51257">
    <property type="entry name" value="PROKAR_LIPOPROTEIN"/>
    <property type="match status" value="1"/>
</dbReference>
<dbReference type="PANTHER" id="PTHR11430">
    <property type="entry name" value="LIPOCALIN"/>
    <property type="match status" value="1"/>
</dbReference>
<keyword evidence="6" id="KW-1015">Disulfide bond</keyword>
<reference evidence="10" key="2">
    <citation type="submission" date="2025-09" db="UniProtKB">
        <authorList>
            <consortium name="Ensembl"/>
        </authorList>
    </citation>
    <scope>IDENTIFICATION</scope>
</reference>
<feature type="signal peptide" evidence="8">
    <location>
        <begin position="1"/>
        <end position="21"/>
    </location>
</feature>
<feature type="chain" id="PRO_5034480585" evidence="8">
    <location>
        <begin position="22"/>
        <end position="184"/>
    </location>
</feature>
<dbReference type="PANTHER" id="PTHR11430:SF76">
    <property type="entry name" value="MAJOR URINARY PROTEIN 1-RELATED"/>
    <property type="match status" value="1"/>
</dbReference>
<evidence type="ECO:0000256" key="2">
    <source>
        <dbReference type="ARBA" id="ARBA00006889"/>
    </source>
</evidence>
<dbReference type="AlphaFoldDB" id="A0A8C5P037"/>
<dbReference type="SMR" id="A0A8C5P037"/>
<accession>A0A8C5P037</accession>
<dbReference type="InterPro" id="IPR000566">
    <property type="entry name" value="Lipocln_cytosolic_FA-bd_dom"/>
</dbReference>
<keyword evidence="3" id="KW-0964">Secreted</keyword>
<dbReference type="PRINTS" id="PR01221">
    <property type="entry name" value="MAJORURINARY"/>
</dbReference>
<feature type="domain" description="Lipocalin/cytosolic fatty-acid binding" evidence="9">
    <location>
        <begin position="36"/>
        <end position="176"/>
    </location>
</feature>
<dbReference type="PRINTS" id="PR00179">
    <property type="entry name" value="LIPOCALIN"/>
</dbReference>
<dbReference type="OMA" id="FHTKVNG"/>
<comment type="similarity">
    <text evidence="2 7">Belongs to the calycin superfamily. Lipocalin family.</text>
</comment>
<evidence type="ECO:0000256" key="1">
    <source>
        <dbReference type="ARBA" id="ARBA00004613"/>
    </source>
</evidence>
<evidence type="ECO:0000256" key="7">
    <source>
        <dbReference type="RuleBase" id="RU003695"/>
    </source>
</evidence>
<dbReference type="Pfam" id="PF00061">
    <property type="entry name" value="Lipocalin"/>
    <property type="match status" value="1"/>
</dbReference>
<dbReference type="Gene3D" id="2.40.128.20">
    <property type="match status" value="1"/>
</dbReference>
<dbReference type="PROSITE" id="PS00213">
    <property type="entry name" value="LIPOCALIN"/>
    <property type="match status" value="1"/>
</dbReference>
<sequence length="184" mass="20979">MRLLLLLGLGLVLACAPRTEGKHSVVKRNFDSRKIAGKWYSILLASDRKDKIEENGSMRVFVENIHAFPNGSLGYKLHTIVDGKCAELILVSDKTGKDGEYFVEYKGHNTFRILETDYIKYAIFHLTNVNNGETFQMTKLYGREKDLSEKIKQNFVKICKKYGIAEENIVDLTKADRCLQARGQ</sequence>
<dbReference type="InterPro" id="IPR002345">
    <property type="entry name" value="Lipocalin"/>
</dbReference>
<keyword evidence="5" id="KW-0590">Pheromone-binding</keyword>
<protein>
    <submittedName>
        <fullName evidence="10">Major urinary protein 4-like</fullName>
    </submittedName>
</protein>
<evidence type="ECO:0000256" key="4">
    <source>
        <dbReference type="ARBA" id="ARBA00022729"/>
    </source>
</evidence>
<dbReference type="GO" id="GO:0005550">
    <property type="term" value="F:pheromone binding"/>
    <property type="evidence" value="ECO:0007669"/>
    <property type="project" value="UniProtKB-KW"/>
</dbReference>
<comment type="subcellular location">
    <subcellularLocation>
        <location evidence="1">Secreted</location>
    </subcellularLocation>
</comment>
<organism evidence="10 11">
    <name type="scientific">Jaculus jaculus</name>
    <name type="common">Lesser Egyptian jerboa</name>
    <dbReference type="NCBI Taxonomy" id="51337"/>
    <lineage>
        <taxon>Eukaryota</taxon>
        <taxon>Metazoa</taxon>
        <taxon>Chordata</taxon>
        <taxon>Craniata</taxon>
        <taxon>Vertebrata</taxon>
        <taxon>Euteleostomi</taxon>
        <taxon>Mammalia</taxon>
        <taxon>Eutheria</taxon>
        <taxon>Euarchontoglires</taxon>
        <taxon>Glires</taxon>
        <taxon>Rodentia</taxon>
        <taxon>Myomorpha</taxon>
        <taxon>Dipodoidea</taxon>
        <taxon>Dipodidae</taxon>
        <taxon>Dipodinae</taxon>
        <taxon>Jaculus</taxon>
    </lineage>
</organism>
<dbReference type="FunFam" id="2.40.128.20:FF:000008">
    <property type="entry name" value="Major urinary protein"/>
    <property type="match status" value="1"/>
</dbReference>
<dbReference type="Proteomes" id="UP000694385">
    <property type="component" value="Unassembled WGS sequence"/>
</dbReference>
<dbReference type="GO" id="GO:0036094">
    <property type="term" value="F:small molecule binding"/>
    <property type="evidence" value="ECO:0007669"/>
    <property type="project" value="InterPro"/>
</dbReference>
<gene>
    <name evidence="10" type="primary">Lcn9</name>
</gene>
<evidence type="ECO:0000256" key="6">
    <source>
        <dbReference type="ARBA" id="ARBA00023157"/>
    </source>
</evidence>
<keyword evidence="11" id="KW-1185">Reference proteome</keyword>
<evidence type="ECO:0000313" key="10">
    <source>
        <dbReference type="Ensembl" id="ENSJJAP00000012332.1"/>
    </source>
</evidence>
<evidence type="ECO:0000256" key="5">
    <source>
        <dbReference type="ARBA" id="ARBA00023106"/>
    </source>
</evidence>
<evidence type="ECO:0000259" key="9">
    <source>
        <dbReference type="Pfam" id="PF00061"/>
    </source>
</evidence>
<evidence type="ECO:0000256" key="3">
    <source>
        <dbReference type="ARBA" id="ARBA00022525"/>
    </source>
</evidence>
<dbReference type="Ensembl" id="ENSJJAT00000018816.1">
    <property type="protein sequence ID" value="ENSJJAP00000012332.1"/>
    <property type="gene ID" value="ENSJJAG00000015394.1"/>
</dbReference>
<dbReference type="GeneTree" id="ENSGT01050000244868"/>
<name>A0A8C5P037_JACJA</name>
<dbReference type="InterPro" id="IPR012674">
    <property type="entry name" value="Calycin"/>
</dbReference>
<reference evidence="10" key="1">
    <citation type="submission" date="2025-08" db="UniProtKB">
        <authorList>
            <consortium name="Ensembl"/>
        </authorList>
    </citation>
    <scope>IDENTIFICATION</scope>
</reference>
<evidence type="ECO:0000313" key="11">
    <source>
        <dbReference type="Proteomes" id="UP000694385"/>
    </source>
</evidence>